<dbReference type="EMBL" id="UGQL01000001">
    <property type="protein sequence ID" value="STZ28279.1"/>
    <property type="molecule type" value="Genomic_DNA"/>
</dbReference>
<dbReference type="InterPro" id="IPR006659">
    <property type="entry name" value="Arsenate_reductase"/>
</dbReference>
<dbReference type="PROSITE" id="PS51353">
    <property type="entry name" value="ARSC"/>
    <property type="match status" value="1"/>
</dbReference>
<dbReference type="GO" id="GO:0008794">
    <property type="term" value="F:arsenate reductase (glutaredoxin) activity"/>
    <property type="evidence" value="ECO:0007669"/>
    <property type="project" value="InterPro"/>
</dbReference>
<accession>A0A378RPJ5</accession>
<dbReference type="InterPro" id="IPR036249">
    <property type="entry name" value="Thioredoxin-like_sf"/>
</dbReference>
<dbReference type="SUPFAM" id="SSF52833">
    <property type="entry name" value="Thioredoxin-like"/>
    <property type="match status" value="1"/>
</dbReference>
<keyword evidence="2" id="KW-0560">Oxidoreductase</keyword>
<dbReference type="InterPro" id="IPR006660">
    <property type="entry name" value="Arsenate_reductase-like"/>
</dbReference>
<dbReference type="CDD" id="cd03034">
    <property type="entry name" value="ArsC_ArsC"/>
    <property type="match status" value="1"/>
</dbReference>
<evidence type="ECO:0000313" key="4">
    <source>
        <dbReference type="EMBL" id="STZ28279.1"/>
    </source>
</evidence>
<dbReference type="RefSeq" id="WP_115091215.1">
    <property type="nucleotide sequence ID" value="NZ_CP068107.1"/>
</dbReference>
<dbReference type="NCBIfam" id="TIGR00014">
    <property type="entry name" value="arsC"/>
    <property type="match status" value="1"/>
</dbReference>
<name>A0A378RPJ5_MYROD</name>
<dbReference type="PANTHER" id="PTHR30041:SF4">
    <property type="entry name" value="ARSENATE REDUCTASE"/>
    <property type="match status" value="1"/>
</dbReference>
<sequence length="113" mass="13050">MITIYHNPRCSKSRESIAFMEQQGVAYKIIKYLDANLSYDDIKALLQKLNYSPIELVRTKDAFWQENFAAKTLSDDEIIHAMVDYPQIIERPVVVNGSKAIVARPTEKIYQIL</sequence>
<dbReference type="PANTHER" id="PTHR30041">
    <property type="entry name" value="ARSENATE REDUCTASE"/>
    <property type="match status" value="1"/>
</dbReference>
<evidence type="ECO:0000256" key="1">
    <source>
        <dbReference type="ARBA" id="ARBA00007198"/>
    </source>
</evidence>
<organism evidence="4 5">
    <name type="scientific">Myroides odoratus</name>
    <name type="common">Flavobacterium odoratum</name>
    <dbReference type="NCBI Taxonomy" id="256"/>
    <lineage>
        <taxon>Bacteria</taxon>
        <taxon>Pseudomonadati</taxon>
        <taxon>Bacteroidota</taxon>
        <taxon>Flavobacteriia</taxon>
        <taxon>Flavobacteriales</taxon>
        <taxon>Flavobacteriaceae</taxon>
        <taxon>Myroides</taxon>
    </lineage>
</organism>
<evidence type="ECO:0000256" key="3">
    <source>
        <dbReference type="PROSITE-ProRule" id="PRU01282"/>
    </source>
</evidence>
<protein>
    <submittedName>
        <fullName evidence="4">Arsenate reductase</fullName>
    </submittedName>
</protein>
<evidence type="ECO:0000256" key="2">
    <source>
        <dbReference type="ARBA" id="ARBA00023002"/>
    </source>
</evidence>
<proteinExistence type="inferred from homology"/>
<gene>
    <name evidence="4" type="primary">yfgD</name>
    <name evidence="4" type="ORF">NCTC11179_01821</name>
</gene>
<dbReference type="Proteomes" id="UP000255024">
    <property type="component" value="Unassembled WGS sequence"/>
</dbReference>
<evidence type="ECO:0000313" key="5">
    <source>
        <dbReference type="Proteomes" id="UP000255024"/>
    </source>
</evidence>
<dbReference type="Gene3D" id="3.40.30.10">
    <property type="entry name" value="Glutaredoxin"/>
    <property type="match status" value="1"/>
</dbReference>
<dbReference type="Pfam" id="PF03960">
    <property type="entry name" value="ArsC"/>
    <property type="match status" value="1"/>
</dbReference>
<comment type="similarity">
    <text evidence="1 3">Belongs to the ArsC family.</text>
</comment>
<keyword evidence="5" id="KW-1185">Reference proteome</keyword>
<reference evidence="4 5" key="1">
    <citation type="submission" date="2018-06" db="EMBL/GenBank/DDBJ databases">
        <authorList>
            <consortium name="Pathogen Informatics"/>
            <person name="Doyle S."/>
        </authorList>
    </citation>
    <scope>NUCLEOTIDE SEQUENCE [LARGE SCALE GENOMIC DNA]</scope>
    <source>
        <strain evidence="4 5">NCTC11179</strain>
    </source>
</reference>
<dbReference type="AlphaFoldDB" id="A0A378RPJ5"/>